<gene>
    <name evidence="2" type="ORF">Scep_017495</name>
</gene>
<protein>
    <submittedName>
        <fullName evidence="2">Uncharacterized protein</fullName>
    </submittedName>
</protein>
<dbReference type="AlphaFoldDB" id="A0AAP0IRH6"/>
<evidence type="ECO:0000313" key="2">
    <source>
        <dbReference type="EMBL" id="KAK9119402.1"/>
    </source>
</evidence>
<keyword evidence="3" id="KW-1185">Reference proteome</keyword>
<reference evidence="2 3" key="1">
    <citation type="submission" date="2024-01" db="EMBL/GenBank/DDBJ databases">
        <title>Genome assemblies of Stephania.</title>
        <authorList>
            <person name="Yang L."/>
        </authorList>
    </citation>
    <scope>NUCLEOTIDE SEQUENCE [LARGE SCALE GENOMIC DNA]</scope>
    <source>
        <strain evidence="2">JXDWG</strain>
        <tissue evidence="2">Leaf</tissue>
    </source>
</reference>
<organism evidence="2 3">
    <name type="scientific">Stephania cephalantha</name>
    <dbReference type="NCBI Taxonomy" id="152367"/>
    <lineage>
        <taxon>Eukaryota</taxon>
        <taxon>Viridiplantae</taxon>
        <taxon>Streptophyta</taxon>
        <taxon>Embryophyta</taxon>
        <taxon>Tracheophyta</taxon>
        <taxon>Spermatophyta</taxon>
        <taxon>Magnoliopsida</taxon>
        <taxon>Ranunculales</taxon>
        <taxon>Menispermaceae</taxon>
        <taxon>Menispermoideae</taxon>
        <taxon>Cissampelideae</taxon>
        <taxon>Stephania</taxon>
    </lineage>
</organism>
<feature type="region of interest" description="Disordered" evidence="1">
    <location>
        <begin position="1"/>
        <end position="47"/>
    </location>
</feature>
<proteinExistence type="predicted"/>
<name>A0AAP0IRH6_9MAGN</name>
<evidence type="ECO:0000313" key="3">
    <source>
        <dbReference type="Proteomes" id="UP001419268"/>
    </source>
</evidence>
<dbReference type="EMBL" id="JBBNAG010000007">
    <property type="protein sequence ID" value="KAK9119402.1"/>
    <property type="molecule type" value="Genomic_DNA"/>
</dbReference>
<sequence length="178" mass="18817">MHPIRSTTRHHSDRAVPCPPARACAAPPPPANFRSRPRRPPCDHLSTAAASRPTRCVASSRSRAIAVVVRTFCRAFVVSPAHLLPSPSLDDRRHHAMRALARARSGAVGDPRLRVVFVRATRAAATAVVLAAGAPVVHRRAPGPIAALRADSPSLASCACSFLSRAFAIVRHSLAGSS</sequence>
<evidence type="ECO:0000256" key="1">
    <source>
        <dbReference type="SAM" id="MobiDB-lite"/>
    </source>
</evidence>
<dbReference type="Proteomes" id="UP001419268">
    <property type="component" value="Unassembled WGS sequence"/>
</dbReference>
<comment type="caution">
    <text evidence="2">The sequence shown here is derived from an EMBL/GenBank/DDBJ whole genome shotgun (WGS) entry which is preliminary data.</text>
</comment>
<accession>A0AAP0IRH6</accession>